<reference evidence="2 3" key="1">
    <citation type="submission" date="2023-11" db="EMBL/GenBank/DDBJ databases">
        <title>MicrobeMod: A computational toolkit for identifying prokaryotic methylation and restriction-modification with nanopore sequencing.</title>
        <authorList>
            <person name="Crits-Christoph A."/>
            <person name="Kang S.C."/>
            <person name="Lee H."/>
            <person name="Ostrov N."/>
        </authorList>
    </citation>
    <scope>NUCLEOTIDE SEQUENCE [LARGE SCALE GENOMIC DNA]</scope>
    <source>
        <strain evidence="2 3">DSMZ 700</strain>
    </source>
</reference>
<keyword evidence="3" id="KW-1185">Reference proteome</keyword>
<protein>
    <submittedName>
        <fullName evidence="2">Class I SAM-dependent methyltransferase</fullName>
        <ecNumber evidence="2">2.1.-.-</ecNumber>
    </submittedName>
</protein>
<dbReference type="CDD" id="cd02440">
    <property type="entry name" value="AdoMet_MTases"/>
    <property type="match status" value="1"/>
</dbReference>
<dbReference type="SUPFAM" id="SSF53335">
    <property type="entry name" value="S-adenosyl-L-methionine-dependent methyltransferases"/>
    <property type="match status" value="1"/>
</dbReference>
<organism evidence="2 3">
    <name type="scientific">Acidiphilium acidophilum</name>
    <name type="common">Thiobacillus acidophilus</name>
    <dbReference type="NCBI Taxonomy" id="76588"/>
    <lineage>
        <taxon>Bacteria</taxon>
        <taxon>Pseudomonadati</taxon>
        <taxon>Pseudomonadota</taxon>
        <taxon>Alphaproteobacteria</taxon>
        <taxon>Acetobacterales</taxon>
        <taxon>Acidocellaceae</taxon>
        <taxon>Acidiphilium</taxon>
    </lineage>
</organism>
<dbReference type="EMBL" id="JAWXYB010000018">
    <property type="protein sequence ID" value="MDX5931242.1"/>
    <property type="molecule type" value="Genomic_DNA"/>
</dbReference>
<evidence type="ECO:0000313" key="2">
    <source>
        <dbReference type="EMBL" id="MDX5931242.1"/>
    </source>
</evidence>
<keyword evidence="2" id="KW-0808">Transferase</keyword>
<dbReference type="InterPro" id="IPR013216">
    <property type="entry name" value="Methyltransf_11"/>
</dbReference>
<dbReference type="AlphaFoldDB" id="A0AAW9DT75"/>
<dbReference type="EC" id="2.1.-.-" evidence="2"/>
<gene>
    <name evidence="2" type="ORF">SIL87_10735</name>
</gene>
<feature type="domain" description="Methyltransferase type 11" evidence="1">
    <location>
        <begin position="49"/>
        <end position="143"/>
    </location>
</feature>
<name>A0AAW9DT75_ACIAO</name>
<sequence>MSKVGHRFGRDAFGDDPARYDAARPAYPDELYERLEAIGALRRGISIFEIGPGTGLATRRLLDYRPRRLLAVEPDSRLAAYLADRFRLHEGCDALGIATAPFETVGLAPESFDLGIAATSFHWVRQPGGLDRVRAALLPGGWWAMWWTNFGTAISDDFQIAIQPIFMETLGVAAQGSRTRLAFDLDHSRRRDQLGRAGFAQIGVMSWQRRLRLTTAALIDLYSSFSVIKALPDGNRSRLLDGLADIAETRFGGAPERVFTTTLYTAQNPLRAG</sequence>
<accession>A0AAW9DT75</accession>
<dbReference type="Proteomes" id="UP001279553">
    <property type="component" value="Unassembled WGS sequence"/>
</dbReference>
<dbReference type="GO" id="GO:0032259">
    <property type="term" value="P:methylation"/>
    <property type="evidence" value="ECO:0007669"/>
    <property type="project" value="UniProtKB-KW"/>
</dbReference>
<dbReference type="Gene3D" id="3.40.50.150">
    <property type="entry name" value="Vaccinia Virus protein VP39"/>
    <property type="match status" value="1"/>
</dbReference>
<evidence type="ECO:0000313" key="3">
    <source>
        <dbReference type="Proteomes" id="UP001279553"/>
    </source>
</evidence>
<dbReference type="RefSeq" id="WP_319614168.1">
    <property type="nucleotide sequence ID" value="NZ_JAWXYB010000018.1"/>
</dbReference>
<dbReference type="Pfam" id="PF08241">
    <property type="entry name" value="Methyltransf_11"/>
    <property type="match status" value="1"/>
</dbReference>
<proteinExistence type="predicted"/>
<keyword evidence="2" id="KW-0489">Methyltransferase</keyword>
<dbReference type="InterPro" id="IPR029063">
    <property type="entry name" value="SAM-dependent_MTases_sf"/>
</dbReference>
<dbReference type="GO" id="GO:0008757">
    <property type="term" value="F:S-adenosylmethionine-dependent methyltransferase activity"/>
    <property type="evidence" value="ECO:0007669"/>
    <property type="project" value="InterPro"/>
</dbReference>
<evidence type="ECO:0000259" key="1">
    <source>
        <dbReference type="Pfam" id="PF08241"/>
    </source>
</evidence>
<comment type="caution">
    <text evidence="2">The sequence shown here is derived from an EMBL/GenBank/DDBJ whole genome shotgun (WGS) entry which is preliminary data.</text>
</comment>